<dbReference type="PROSITE" id="PS50112">
    <property type="entry name" value="PAS"/>
    <property type="match status" value="2"/>
</dbReference>
<dbReference type="Gene3D" id="3.30.450.20">
    <property type="entry name" value="PAS domain"/>
    <property type="match status" value="5"/>
</dbReference>
<dbReference type="InterPro" id="IPR013767">
    <property type="entry name" value="PAS_fold"/>
</dbReference>
<dbReference type="SMART" id="SM00091">
    <property type="entry name" value="PAS"/>
    <property type="match status" value="6"/>
</dbReference>
<dbReference type="InterPro" id="IPR036890">
    <property type="entry name" value="HATPase_C_sf"/>
</dbReference>
<dbReference type="InterPro" id="IPR001610">
    <property type="entry name" value="PAC"/>
</dbReference>
<dbReference type="AlphaFoldDB" id="A0A318H093"/>
<organism evidence="3 4">
    <name type="scientific">Sphaerotilus hippei</name>
    <dbReference type="NCBI Taxonomy" id="744406"/>
    <lineage>
        <taxon>Bacteria</taxon>
        <taxon>Pseudomonadati</taxon>
        <taxon>Pseudomonadota</taxon>
        <taxon>Betaproteobacteria</taxon>
        <taxon>Burkholderiales</taxon>
        <taxon>Sphaerotilaceae</taxon>
        <taxon>Sphaerotilus</taxon>
    </lineage>
</organism>
<dbReference type="Pfam" id="PF08448">
    <property type="entry name" value="PAS_4"/>
    <property type="match status" value="1"/>
</dbReference>
<dbReference type="Pfam" id="PF07568">
    <property type="entry name" value="HisKA_2"/>
    <property type="match status" value="1"/>
</dbReference>
<dbReference type="RefSeq" id="WP_110401971.1">
    <property type="nucleotide sequence ID" value="NZ_QJJS01000018.1"/>
</dbReference>
<dbReference type="Proteomes" id="UP000247811">
    <property type="component" value="Unassembled WGS sequence"/>
</dbReference>
<keyword evidence="4" id="KW-1185">Reference proteome</keyword>
<dbReference type="GO" id="GO:0006355">
    <property type="term" value="P:regulation of DNA-templated transcription"/>
    <property type="evidence" value="ECO:0007669"/>
    <property type="project" value="InterPro"/>
</dbReference>
<dbReference type="EMBL" id="QJJS01000018">
    <property type="protein sequence ID" value="PXW93713.1"/>
    <property type="molecule type" value="Genomic_DNA"/>
</dbReference>
<proteinExistence type="predicted"/>
<sequence>MSVIPPVLRLPQPLLDALVEPVLVLDATGVIQFANQAALRLLTCEPGSVLRELVPVLGGEVVSWLQSCLRGRDQPAPVAAPGRVLPLLSPIDRSLWALMLPTGALQPPPQRVVAPPPPQVNPVDDRALRELHSMLWGAPFPALLQDESFRIIDANQAFADLGGWSRQGLAGLDLMALQPESEHAATLADRRRLLADPQQADVPVLMEQRLVDARGQVHWVRAARYLTLTSDRRRLLLTLMQETTAEHAAREQAERYSRELDQWFDLSPLGMVLFDEAGLVLRSNHAFEHLIGQAVVDLRETSPEVRTLLQWPVPDGDERGAPDGAAHGWFSSEGPLQQADGSNRWVRALCRRIEVRGAQRRCMCMLEDRTAEEERDLAQLQLGALVDTAGVGLATYRGMALSGRTALSNGQQAPLQGVRRELVLASSLPEFERLQRALKQGDRCEVRYAIQHPELGQRWLVTRVEPGQLASGRPTTSVVTLDITEQQSAQERAEQVLAELSTILESSPAGIASMRGYTLMHCNRRFERMLRLPAGAAVGSDIRALLATQATGMNAPDALNDTLDQGVLYEAELEVRGDDGQQHWYALSIRRTAPGGSAPQSIALLSEITRLKVQQAQLEALAREREQMAQVLGQQADRNRAVLDSVLVGIVTVNQQGDITWLNRSARRMFGGDLGDFLGQPLVAVANGDQTHPFQHCLDLFEELRDGEAVKFECRLQARDSRTFWVVGNAVATVGASGARELTYALMDIEQRRQAEARIAEARASLQRIIEVAPMAITLYDAQSLAVLQLNRVAAALSGVGADQAIGRLPEQLYSADQAQRVRADLQAVLSGTEAVTQREYSFESPELGGVQVWDARYLPLSRVAGQVSQILMVASDVTAQRAAQRAELQAAIAQREMLVQEVHHRIKNNLQGVAGLMQQVAARRPEVQPIIAEVVGQVQAIAQVYGLQVGAMGPLRVRNVVEAIAQSVQRTFGRGIEFEVEGPSPQQWALPEAESIPIALTLNELLTNAIKHSDAGTTIGCRLVTEEGGVRVEISNQGQLSPGFRIDHRPAAVSGLGLVRALLPRRHASLGIEQLGSRVIATVTLSMPVVIRLLHNAAAAPGAA</sequence>
<dbReference type="PROSITE" id="PS50113">
    <property type="entry name" value="PAC"/>
    <property type="match status" value="1"/>
</dbReference>
<evidence type="ECO:0008006" key="5">
    <source>
        <dbReference type="Google" id="ProtNLM"/>
    </source>
</evidence>
<dbReference type="InterPro" id="IPR000700">
    <property type="entry name" value="PAS-assoc_C"/>
</dbReference>
<dbReference type="Gene3D" id="3.30.565.10">
    <property type="entry name" value="Histidine kinase-like ATPase, C-terminal domain"/>
    <property type="match status" value="1"/>
</dbReference>
<name>A0A318H093_9BURK</name>
<dbReference type="SUPFAM" id="SSF55874">
    <property type="entry name" value="ATPase domain of HSP90 chaperone/DNA topoisomerase II/histidine kinase"/>
    <property type="match status" value="1"/>
</dbReference>
<evidence type="ECO:0000259" key="1">
    <source>
        <dbReference type="PROSITE" id="PS50112"/>
    </source>
</evidence>
<feature type="domain" description="PAS" evidence="1">
    <location>
        <begin position="762"/>
        <end position="833"/>
    </location>
</feature>
<dbReference type="SUPFAM" id="SSF55785">
    <property type="entry name" value="PYP-like sensor domain (PAS domain)"/>
    <property type="match status" value="6"/>
</dbReference>
<accession>A0A318H093</accession>
<dbReference type="PANTHER" id="PTHR44757">
    <property type="entry name" value="DIGUANYLATE CYCLASE DGCP"/>
    <property type="match status" value="1"/>
</dbReference>
<dbReference type="InterPro" id="IPR013656">
    <property type="entry name" value="PAS_4"/>
</dbReference>
<dbReference type="PANTHER" id="PTHR44757:SF2">
    <property type="entry name" value="BIOFILM ARCHITECTURE MAINTENANCE PROTEIN MBAA"/>
    <property type="match status" value="1"/>
</dbReference>
<dbReference type="InterPro" id="IPR052155">
    <property type="entry name" value="Biofilm_reg_signaling"/>
</dbReference>
<dbReference type="CDD" id="cd00130">
    <property type="entry name" value="PAS"/>
    <property type="match status" value="2"/>
</dbReference>
<reference evidence="3 4" key="1">
    <citation type="submission" date="2018-05" db="EMBL/GenBank/DDBJ databases">
        <title>Genomic Encyclopedia of Type Strains, Phase IV (KMG-IV): sequencing the most valuable type-strain genomes for metagenomic binning, comparative biology and taxonomic classification.</title>
        <authorList>
            <person name="Goeker M."/>
        </authorList>
    </citation>
    <scope>NUCLEOTIDE SEQUENCE [LARGE SCALE GENOMIC DNA]</scope>
    <source>
        <strain evidence="3 4">DSM 566</strain>
    </source>
</reference>
<dbReference type="InterPro" id="IPR035965">
    <property type="entry name" value="PAS-like_dom_sf"/>
</dbReference>
<feature type="domain" description="PAC" evidence="2">
    <location>
        <begin position="710"/>
        <end position="761"/>
    </location>
</feature>
<evidence type="ECO:0000313" key="4">
    <source>
        <dbReference type="Proteomes" id="UP000247811"/>
    </source>
</evidence>
<dbReference type="NCBIfam" id="TIGR00229">
    <property type="entry name" value="sensory_box"/>
    <property type="match status" value="3"/>
</dbReference>
<feature type="domain" description="PAS" evidence="1">
    <location>
        <begin position="635"/>
        <end position="683"/>
    </location>
</feature>
<dbReference type="SMART" id="SM00086">
    <property type="entry name" value="PAC"/>
    <property type="match status" value="4"/>
</dbReference>
<dbReference type="Pfam" id="PF13188">
    <property type="entry name" value="PAS_8"/>
    <property type="match status" value="2"/>
</dbReference>
<dbReference type="InterPro" id="IPR000014">
    <property type="entry name" value="PAS"/>
</dbReference>
<dbReference type="InterPro" id="IPR011495">
    <property type="entry name" value="Sig_transdc_His_kin_sub2_dim/P"/>
</dbReference>
<dbReference type="Pfam" id="PF00989">
    <property type="entry name" value="PAS"/>
    <property type="match status" value="2"/>
</dbReference>
<evidence type="ECO:0000313" key="3">
    <source>
        <dbReference type="EMBL" id="PXW93713.1"/>
    </source>
</evidence>
<dbReference type="OrthoDB" id="9770795at2"/>
<gene>
    <name evidence="3" type="ORF">C7444_11882</name>
</gene>
<protein>
    <recommendedName>
        <fullName evidence="5">PAS domain S-box-containing protein</fullName>
    </recommendedName>
</protein>
<evidence type="ECO:0000259" key="2">
    <source>
        <dbReference type="PROSITE" id="PS50113"/>
    </source>
</evidence>
<comment type="caution">
    <text evidence="3">The sequence shown here is derived from an EMBL/GenBank/DDBJ whole genome shotgun (WGS) entry which is preliminary data.</text>
</comment>